<evidence type="ECO:0000256" key="3">
    <source>
        <dbReference type="ARBA" id="ARBA00023242"/>
    </source>
</evidence>
<dbReference type="InterPro" id="IPR009057">
    <property type="entry name" value="Homeodomain-like_sf"/>
</dbReference>
<dbReference type="InterPro" id="IPR006600">
    <property type="entry name" value="HTH_CenpB_DNA-bd_dom"/>
</dbReference>
<keyword evidence="2" id="KW-0238">DNA-binding</keyword>
<organism evidence="5 6">
    <name type="scientific">Sipha flava</name>
    <name type="common">yellow sugarcane aphid</name>
    <dbReference type="NCBI Taxonomy" id="143950"/>
    <lineage>
        <taxon>Eukaryota</taxon>
        <taxon>Metazoa</taxon>
        <taxon>Ecdysozoa</taxon>
        <taxon>Arthropoda</taxon>
        <taxon>Hexapoda</taxon>
        <taxon>Insecta</taxon>
        <taxon>Pterygota</taxon>
        <taxon>Neoptera</taxon>
        <taxon>Paraneoptera</taxon>
        <taxon>Hemiptera</taxon>
        <taxon>Sternorrhyncha</taxon>
        <taxon>Aphidomorpha</taxon>
        <taxon>Aphidoidea</taxon>
        <taxon>Aphididae</taxon>
        <taxon>Sipha</taxon>
    </lineage>
</organism>
<protein>
    <submittedName>
        <fullName evidence="6">Tigger transposable element-derived protein 6-like</fullName>
    </submittedName>
</protein>
<evidence type="ECO:0000259" key="4">
    <source>
        <dbReference type="PROSITE" id="PS51253"/>
    </source>
</evidence>
<evidence type="ECO:0000313" key="5">
    <source>
        <dbReference type="Proteomes" id="UP000694846"/>
    </source>
</evidence>
<dbReference type="SUPFAM" id="SSF46689">
    <property type="entry name" value="Homeodomain-like"/>
    <property type="match status" value="1"/>
</dbReference>
<feature type="non-terminal residue" evidence="6">
    <location>
        <position position="453"/>
    </location>
</feature>
<dbReference type="AlphaFoldDB" id="A0A8B8FQN3"/>
<keyword evidence="3" id="KW-0539">Nucleus</keyword>
<dbReference type="GeneID" id="112685103"/>
<dbReference type="GO" id="GO:0003677">
    <property type="term" value="F:DNA binding"/>
    <property type="evidence" value="ECO:0007669"/>
    <property type="project" value="UniProtKB-KW"/>
</dbReference>
<dbReference type="InterPro" id="IPR004875">
    <property type="entry name" value="DDE_SF_endonuclease_dom"/>
</dbReference>
<dbReference type="InterPro" id="IPR036397">
    <property type="entry name" value="RNaseH_sf"/>
</dbReference>
<evidence type="ECO:0000256" key="1">
    <source>
        <dbReference type="ARBA" id="ARBA00004123"/>
    </source>
</evidence>
<dbReference type="Pfam" id="PF03184">
    <property type="entry name" value="DDE_1"/>
    <property type="match status" value="1"/>
</dbReference>
<dbReference type="InterPro" id="IPR050863">
    <property type="entry name" value="CenT-Element_Derived"/>
</dbReference>
<dbReference type="Gene3D" id="3.30.420.10">
    <property type="entry name" value="Ribonuclease H-like superfamily/Ribonuclease H"/>
    <property type="match status" value="1"/>
</dbReference>
<dbReference type="OrthoDB" id="10047893at2759"/>
<dbReference type="RefSeq" id="XP_025412660.1">
    <property type="nucleotide sequence ID" value="XM_025556875.1"/>
</dbReference>
<evidence type="ECO:0000313" key="6">
    <source>
        <dbReference type="RefSeq" id="XP_025412660.1"/>
    </source>
</evidence>
<gene>
    <name evidence="6" type="primary">LOC112685103</name>
</gene>
<accession>A0A8B8FQN3</accession>
<dbReference type="Proteomes" id="UP000694846">
    <property type="component" value="Unplaced"/>
</dbReference>
<dbReference type="Gene3D" id="1.10.10.60">
    <property type="entry name" value="Homeodomain-like"/>
    <property type="match status" value="2"/>
</dbReference>
<sequence>MAPVRSRLTLKNKIDIIKCYDAKKQSGRELVTQFKVGKTQIGTILKSRVDLLRKWCDENVNGETKKNFIEAIEIAKTLGRTNFKASNGWLEKFRKRHNIAYKAICGESSSVDHDIVDDWNNKLVEICEGFVPKNIFYLDETGLFFRALPNKTMCLKGENCSGGKISKEQITVMLCVNMEGDFETPLVIGKALKPRCFKNIIVNDLGVTWKANRKVWMTQELMKEWLSNFDRKMQGRKVILFLDNATSHPHLNLQNVKLAFFPPNVTSTCQPLDLGIIKNFKTHYRINLLKHVISSIDNENIKKPNVTVLEAVMWTTAALEKINKETVTKCFIKAGFPGSDNIGKLTQVEDLSNELTKLVSTIYPTNAQDYSSIDECLQTEDLSLNIEDIINDGMSEDESHDVEQEEDSTDGVDEEKIILKEALQLANKLKTFCLNKSDAVSLSLVNQLQSNFE</sequence>
<dbReference type="PANTHER" id="PTHR19303:SF73">
    <property type="entry name" value="PROTEIN PDC2"/>
    <property type="match status" value="1"/>
</dbReference>
<dbReference type="Pfam" id="PF04218">
    <property type="entry name" value="CENP-B_N"/>
    <property type="match status" value="1"/>
</dbReference>
<proteinExistence type="predicted"/>
<feature type="domain" description="HTH CENPB-type" evidence="4">
    <location>
        <begin position="36"/>
        <end position="103"/>
    </location>
</feature>
<name>A0A8B8FQN3_9HEMI</name>
<keyword evidence="5" id="KW-1185">Reference proteome</keyword>
<dbReference type="InterPro" id="IPR007889">
    <property type="entry name" value="HTH_Psq"/>
</dbReference>
<evidence type="ECO:0000256" key="2">
    <source>
        <dbReference type="ARBA" id="ARBA00023125"/>
    </source>
</evidence>
<dbReference type="PROSITE" id="PS51253">
    <property type="entry name" value="HTH_CENPB"/>
    <property type="match status" value="1"/>
</dbReference>
<dbReference type="GO" id="GO:0005634">
    <property type="term" value="C:nucleus"/>
    <property type="evidence" value="ECO:0007669"/>
    <property type="project" value="UniProtKB-SubCell"/>
</dbReference>
<reference evidence="6" key="1">
    <citation type="submission" date="2025-08" db="UniProtKB">
        <authorList>
            <consortium name="RefSeq"/>
        </authorList>
    </citation>
    <scope>IDENTIFICATION</scope>
    <source>
        <tissue evidence="6">Whole body</tissue>
    </source>
</reference>
<dbReference type="PANTHER" id="PTHR19303">
    <property type="entry name" value="TRANSPOSON"/>
    <property type="match status" value="1"/>
</dbReference>
<dbReference type="Pfam" id="PF03221">
    <property type="entry name" value="HTH_Tnp_Tc5"/>
    <property type="match status" value="1"/>
</dbReference>
<comment type="subcellular location">
    <subcellularLocation>
        <location evidence="1">Nucleus</location>
    </subcellularLocation>
</comment>